<organism evidence="2 3">
    <name type="scientific">Natronosalvus rutilus</name>
    <dbReference type="NCBI Taxonomy" id="2953753"/>
    <lineage>
        <taxon>Archaea</taxon>
        <taxon>Methanobacteriati</taxon>
        <taxon>Methanobacteriota</taxon>
        <taxon>Stenosarchaea group</taxon>
        <taxon>Halobacteria</taxon>
        <taxon>Halobacteriales</taxon>
        <taxon>Natrialbaceae</taxon>
        <taxon>Natronosalvus</taxon>
    </lineage>
</organism>
<reference evidence="2" key="1">
    <citation type="submission" date="2022-06" db="EMBL/GenBank/DDBJ databases">
        <title>Diverse halophilic archaea isolated from saline environments.</title>
        <authorList>
            <person name="Cui H.-L."/>
        </authorList>
    </citation>
    <scope>NUCLEOTIDE SEQUENCE</scope>
    <source>
        <strain evidence="2">WLHS1</strain>
    </source>
</reference>
<dbReference type="Pfam" id="PF23981">
    <property type="entry name" value="DUF7305"/>
    <property type="match status" value="1"/>
</dbReference>
<keyword evidence="3" id="KW-1185">Reference proteome</keyword>
<dbReference type="KEGG" id="sawl:NGM29_06405"/>
<dbReference type="Proteomes" id="UP001056855">
    <property type="component" value="Chromosome"/>
</dbReference>
<dbReference type="RefSeq" id="WP_254159609.1">
    <property type="nucleotide sequence ID" value="NZ_CP100355.1"/>
</dbReference>
<dbReference type="Pfam" id="PF23960">
    <property type="entry name" value="DUF7289"/>
    <property type="match status" value="1"/>
</dbReference>
<evidence type="ECO:0000313" key="2">
    <source>
        <dbReference type="EMBL" id="UTF54885.1"/>
    </source>
</evidence>
<sequence length="509" mass="54055">MGRAQAEVLGVVLLFGMVLVGATAIATVGVSGLELVQDEAETERDRLEMQTVAHEITSLGEGDRQAVGVEESYERVEGGRLVISVDGQEVYNESMGRLMTDDLVYEGGLVVHDGRAIRQPAVETRERATQITVPRLAGETFSGDLERTGTTAIRVEDPTANVTLTVHSAYAPAWYEAFEGSGDARLVDAETVEVVFEGGNAPRPPTVSSAIAFGETEPGVTVGEIDRLWVDSYASSAGAYGGVNRGANATIRSPNELHFAAGGGGTVDLQVERVVSGKSITPGPWLRDDQIVEYADNVSVPVPTGDVIAAQESTQGAPIGASDLTALEAGGSYHTSGDLEVSDETLRLADDTSLFVAGNLTLADATIVADDDLQIYVTGDLELGDDVRIETAGNPHRASAVRVFVAGDIHAGEERRGESAEPDEITVTGYVHASESTLYMHGELELYGALAIGDIQNMGSAQTGDLIVHYDEELVDTRVYVQEKAPSMDAAYTREAYYLRFVLPEIDTA</sequence>
<evidence type="ECO:0000313" key="3">
    <source>
        <dbReference type="Proteomes" id="UP001056855"/>
    </source>
</evidence>
<feature type="domain" description="DUF7305" evidence="1">
    <location>
        <begin position="322"/>
        <end position="476"/>
    </location>
</feature>
<dbReference type="AlphaFoldDB" id="A0A9E7NBJ9"/>
<dbReference type="InterPro" id="IPR055729">
    <property type="entry name" value="DUF7305"/>
</dbReference>
<name>A0A9E7NBJ9_9EURY</name>
<proteinExistence type="predicted"/>
<accession>A0A9E7NBJ9</accession>
<protein>
    <recommendedName>
        <fullName evidence="1">DUF7305 domain-containing protein</fullName>
    </recommendedName>
</protein>
<dbReference type="GeneID" id="73289661"/>
<evidence type="ECO:0000259" key="1">
    <source>
        <dbReference type="Pfam" id="PF23981"/>
    </source>
</evidence>
<gene>
    <name evidence="2" type="ORF">NGM29_06405</name>
</gene>
<dbReference type="EMBL" id="CP100355">
    <property type="protein sequence ID" value="UTF54885.1"/>
    <property type="molecule type" value="Genomic_DNA"/>
</dbReference>
<dbReference type="InterPro" id="IPR055713">
    <property type="entry name" value="DUF7289"/>
</dbReference>